<reference evidence="1" key="1">
    <citation type="journal article" date="2022" name="Int. J. Mol. Sci.">
        <title>Draft Genome of Tanacetum Coccineum: Genomic Comparison of Closely Related Tanacetum-Family Plants.</title>
        <authorList>
            <person name="Yamashiro T."/>
            <person name="Shiraishi A."/>
            <person name="Nakayama K."/>
            <person name="Satake H."/>
        </authorList>
    </citation>
    <scope>NUCLEOTIDE SEQUENCE</scope>
</reference>
<organism evidence="1 2">
    <name type="scientific">Tanacetum coccineum</name>
    <dbReference type="NCBI Taxonomy" id="301880"/>
    <lineage>
        <taxon>Eukaryota</taxon>
        <taxon>Viridiplantae</taxon>
        <taxon>Streptophyta</taxon>
        <taxon>Embryophyta</taxon>
        <taxon>Tracheophyta</taxon>
        <taxon>Spermatophyta</taxon>
        <taxon>Magnoliopsida</taxon>
        <taxon>eudicotyledons</taxon>
        <taxon>Gunneridae</taxon>
        <taxon>Pentapetalae</taxon>
        <taxon>asterids</taxon>
        <taxon>campanulids</taxon>
        <taxon>Asterales</taxon>
        <taxon>Asteraceae</taxon>
        <taxon>Asteroideae</taxon>
        <taxon>Anthemideae</taxon>
        <taxon>Anthemidinae</taxon>
        <taxon>Tanacetum</taxon>
    </lineage>
</organism>
<dbReference type="Proteomes" id="UP001151760">
    <property type="component" value="Unassembled WGS sequence"/>
</dbReference>
<comment type="caution">
    <text evidence="1">The sequence shown here is derived from an EMBL/GenBank/DDBJ whole genome shotgun (WGS) entry which is preliminary data.</text>
</comment>
<proteinExistence type="predicted"/>
<name>A0ABQ5CBI4_9ASTR</name>
<accession>A0ABQ5CBI4</accession>
<dbReference type="EMBL" id="BQNB010014056">
    <property type="protein sequence ID" value="GJT23457.1"/>
    <property type="molecule type" value="Genomic_DNA"/>
</dbReference>
<reference evidence="1" key="2">
    <citation type="submission" date="2022-01" db="EMBL/GenBank/DDBJ databases">
        <authorList>
            <person name="Yamashiro T."/>
            <person name="Shiraishi A."/>
            <person name="Satake H."/>
            <person name="Nakayama K."/>
        </authorList>
    </citation>
    <scope>NUCLEOTIDE SEQUENCE</scope>
</reference>
<evidence type="ECO:0000313" key="1">
    <source>
        <dbReference type="EMBL" id="GJT23457.1"/>
    </source>
</evidence>
<protein>
    <submittedName>
        <fullName evidence="1">Uncharacterized protein</fullName>
    </submittedName>
</protein>
<keyword evidence="2" id="KW-1185">Reference proteome</keyword>
<evidence type="ECO:0000313" key="2">
    <source>
        <dbReference type="Proteomes" id="UP001151760"/>
    </source>
</evidence>
<sequence>MAYSGHLPLPSSLSPLRYLHLRPTFITISAAYTTPRGCPLPNHHCGGGRTTVQPPQPHLVVSGCDGATTWDVSSGQPPKTTTVVAAKPTVTTTAAPWYMLASLDGMECGYRRTWTW</sequence>
<gene>
    <name evidence="1" type="ORF">Tco_0893394</name>
</gene>